<dbReference type="EMBL" id="BAFN01000001">
    <property type="protein sequence ID" value="GAN31888.1"/>
    <property type="molecule type" value="Genomic_DNA"/>
</dbReference>
<gene>
    <name evidence="1" type="ORF">BROSI_A0392</name>
</gene>
<proteinExistence type="predicted"/>
<evidence type="ECO:0000313" key="1">
    <source>
        <dbReference type="EMBL" id="GAN31888.1"/>
    </source>
</evidence>
<comment type="caution">
    <text evidence="1">The sequence shown here is derived from an EMBL/GenBank/DDBJ whole genome shotgun (WGS) entry which is preliminary data.</text>
</comment>
<protein>
    <submittedName>
        <fullName evidence="1">Uncharacterized protein</fullName>
    </submittedName>
</protein>
<dbReference type="Proteomes" id="UP000032309">
    <property type="component" value="Unassembled WGS sequence"/>
</dbReference>
<reference evidence="2" key="1">
    <citation type="journal article" date="2015" name="Genome Announc.">
        <title>Draft Genome Sequence of an Anaerobic Ammonium-Oxidizing Bacterium, "Candidatus Brocadia sinica".</title>
        <authorList>
            <person name="Oshiki M."/>
            <person name="Shinyako-Hata K."/>
            <person name="Satoh H."/>
            <person name="Okabe S."/>
        </authorList>
    </citation>
    <scope>NUCLEOTIDE SEQUENCE [LARGE SCALE GENOMIC DNA]</scope>
    <source>
        <strain evidence="2">JPN1</strain>
    </source>
</reference>
<accession>A0ABQ0JT37</accession>
<organism evidence="1 2">
    <name type="scientific">Candidatus Brocadia sinica JPN1</name>
    <dbReference type="NCBI Taxonomy" id="1197129"/>
    <lineage>
        <taxon>Bacteria</taxon>
        <taxon>Pseudomonadati</taxon>
        <taxon>Planctomycetota</taxon>
        <taxon>Candidatus Brocadiia</taxon>
        <taxon>Candidatus Brocadiales</taxon>
        <taxon>Candidatus Brocadiaceae</taxon>
        <taxon>Candidatus Brocadia</taxon>
    </lineage>
</organism>
<dbReference type="RefSeq" id="WP_052561865.1">
    <property type="nucleotide sequence ID" value="NZ_BAFN01000001.1"/>
</dbReference>
<evidence type="ECO:0000313" key="2">
    <source>
        <dbReference type="Proteomes" id="UP000032309"/>
    </source>
</evidence>
<sequence>MRYEVTTPFTVKTKQGDLNLHPGQVITIAEEKALKLIMEGKIKTIGEPIGEISAEKESLNERMCIMGENCEPGQTEPYVTDSGVLVIPFNSHRKYHYWNGGQSVCDTLKEIGRCDLIDKYKSFYSN</sequence>
<name>A0ABQ0JT37_9BACT</name>
<keyword evidence="2" id="KW-1185">Reference proteome</keyword>